<dbReference type="GO" id="GO:0016787">
    <property type="term" value="F:hydrolase activity"/>
    <property type="evidence" value="ECO:0007669"/>
    <property type="project" value="UniProtKB-UniRule"/>
</dbReference>
<feature type="domain" description="Calcineurin-like phosphoesterase" evidence="4">
    <location>
        <begin position="1"/>
        <end position="153"/>
    </location>
</feature>
<keyword evidence="6" id="KW-1185">Reference proteome</keyword>
<evidence type="ECO:0000313" key="6">
    <source>
        <dbReference type="Proteomes" id="UP000693672"/>
    </source>
</evidence>
<sequence>MRIGVVSDTHLSGTAVRLPDVLVEGLQGVDMILHAGDWMDESVVGLFASIAPVDGVAGNNDGLEIVRRFGRRKVLKLAGYRIGIVHGDGGRSTPDTAHRAFLDSDGQGTVDVVLFGHSHIPFMERRSGMLLFNPGSPTDKRRQARYSYGIVTLGSQPEAELFYYERK</sequence>
<dbReference type="PROSITE" id="PS01269">
    <property type="entry name" value="UPF0025"/>
    <property type="match status" value="1"/>
</dbReference>
<dbReference type="Proteomes" id="UP000693672">
    <property type="component" value="Unassembled WGS sequence"/>
</dbReference>
<keyword evidence="2" id="KW-0378">Hydrolase</keyword>
<comment type="cofactor">
    <cofactor evidence="3">
        <name>a divalent metal cation</name>
        <dbReference type="ChEBI" id="CHEBI:60240"/>
    </cofactor>
</comment>
<evidence type="ECO:0000256" key="3">
    <source>
        <dbReference type="RuleBase" id="RU362039"/>
    </source>
</evidence>
<dbReference type="InterPro" id="IPR000979">
    <property type="entry name" value="Phosphodiesterase_MJ0936/Vps29"/>
</dbReference>
<name>A0A916K562_9BACL</name>
<keyword evidence="1 3" id="KW-0479">Metal-binding</keyword>
<evidence type="ECO:0000256" key="1">
    <source>
        <dbReference type="ARBA" id="ARBA00022723"/>
    </source>
</evidence>
<proteinExistence type="inferred from homology"/>
<dbReference type="Pfam" id="PF12850">
    <property type="entry name" value="Metallophos_2"/>
    <property type="match status" value="1"/>
</dbReference>
<dbReference type="GO" id="GO:0046872">
    <property type="term" value="F:metal ion binding"/>
    <property type="evidence" value="ECO:0007669"/>
    <property type="project" value="UniProtKB-KW"/>
</dbReference>
<dbReference type="InterPro" id="IPR020935">
    <property type="entry name" value="PdiEstase_YfcE_CS"/>
</dbReference>
<organism evidence="5 6">
    <name type="scientific">Paenibacillus solanacearum</name>
    <dbReference type="NCBI Taxonomy" id="2048548"/>
    <lineage>
        <taxon>Bacteria</taxon>
        <taxon>Bacillati</taxon>
        <taxon>Bacillota</taxon>
        <taxon>Bacilli</taxon>
        <taxon>Bacillales</taxon>
        <taxon>Paenibacillaceae</taxon>
        <taxon>Paenibacillus</taxon>
    </lineage>
</organism>
<comment type="caution">
    <text evidence="5">The sequence shown here is derived from an EMBL/GenBank/DDBJ whole genome shotgun (WGS) entry which is preliminary data.</text>
</comment>
<accession>A0A916K562</accession>
<protein>
    <recommendedName>
        <fullName evidence="3">Phosphoesterase</fullName>
        <ecNumber evidence="3">3.1.4.-</ecNumber>
    </recommendedName>
</protein>
<dbReference type="EC" id="3.1.4.-" evidence="3"/>
<comment type="similarity">
    <text evidence="3">Belongs to the metallophosphoesterase superfamily. YfcE family.</text>
</comment>
<evidence type="ECO:0000256" key="2">
    <source>
        <dbReference type="ARBA" id="ARBA00022801"/>
    </source>
</evidence>
<dbReference type="InterPro" id="IPR024654">
    <property type="entry name" value="Calcineurin-like_PHP_lpxH"/>
</dbReference>
<dbReference type="EMBL" id="CAJVAS010000031">
    <property type="protein sequence ID" value="CAG7645339.1"/>
    <property type="molecule type" value="Genomic_DNA"/>
</dbReference>
<evidence type="ECO:0000313" key="5">
    <source>
        <dbReference type="EMBL" id="CAG7645339.1"/>
    </source>
</evidence>
<dbReference type="AlphaFoldDB" id="A0A916K562"/>
<evidence type="ECO:0000259" key="4">
    <source>
        <dbReference type="Pfam" id="PF12850"/>
    </source>
</evidence>
<dbReference type="RefSeq" id="WP_218094641.1">
    <property type="nucleotide sequence ID" value="NZ_CAJVAS010000031.1"/>
</dbReference>
<dbReference type="PANTHER" id="PTHR11124">
    <property type="entry name" value="VACUOLAR SORTING PROTEIN VPS29"/>
    <property type="match status" value="1"/>
</dbReference>
<reference evidence="5" key="1">
    <citation type="submission" date="2021-06" db="EMBL/GenBank/DDBJ databases">
        <authorList>
            <person name="Criscuolo A."/>
        </authorList>
    </citation>
    <scope>NUCLEOTIDE SEQUENCE</scope>
    <source>
        <strain evidence="5">CIP111600</strain>
    </source>
</reference>
<dbReference type="NCBIfam" id="TIGR00040">
    <property type="entry name" value="yfcE"/>
    <property type="match status" value="1"/>
</dbReference>
<gene>
    <name evidence="5" type="ORF">PAESOLCIP111_04924</name>
</gene>